<feature type="region of interest" description="Disordered" evidence="1">
    <location>
        <begin position="1"/>
        <end position="46"/>
    </location>
</feature>
<sequence length="84" mass="9005">MSKTEQQDFPGPSSIQSCPEDEGGCGGGSDGGGYGYGDGDGDGDGDEDEDFFRVIYVFDPIRLSSVPLNFQFQFQFVIVSNDCT</sequence>
<evidence type="ECO:0000313" key="3">
    <source>
        <dbReference type="Proteomes" id="UP001229421"/>
    </source>
</evidence>
<feature type="compositionally biased region" description="Gly residues" evidence="1">
    <location>
        <begin position="24"/>
        <end position="38"/>
    </location>
</feature>
<keyword evidence="3" id="KW-1185">Reference proteome</keyword>
<dbReference type="Proteomes" id="UP001229421">
    <property type="component" value="Unassembled WGS sequence"/>
</dbReference>
<accession>A0AAD8LEV9</accession>
<protein>
    <submittedName>
        <fullName evidence="2">Uncharacterized protein</fullName>
    </submittedName>
</protein>
<gene>
    <name evidence="2" type="ORF">QVD17_05359</name>
</gene>
<evidence type="ECO:0000313" key="2">
    <source>
        <dbReference type="EMBL" id="KAK1439539.1"/>
    </source>
</evidence>
<dbReference type="EMBL" id="JAUHHV010000001">
    <property type="protein sequence ID" value="KAK1439539.1"/>
    <property type="molecule type" value="Genomic_DNA"/>
</dbReference>
<comment type="caution">
    <text evidence="2">The sequence shown here is derived from an EMBL/GenBank/DDBJ whole genome shotgun (WGS) entry which is preliminary data.</text>
</comment>
<reference evidence="2" key="1">
    <citation type="journal article" date="2023" name="bioRxiv">
        <title>Improved chromosome-level genome assembly for marigold (Tagetes erecta).</title>
        <authorList>
            <person name="Jiang F."/>
            <person name="Yuan L."/>
            <person name="Wang S."/>
            <person name="Wang H."/>
            <person name="Xu D."/>
            <person name="Wang A."/>
            <person name="Fan W."/>
        </authorList>
    </citation>
    <scope>NUCLEOTIDE SEQUENCE</scope>
    <source>
        <strain evidence="2">WSJ</strain>
        <tissue evidence="2">Leaf</tissue>
    </source>
</reference>
<dbReference type="AlphaFoldDB" id="A0AAD8LEV9"/>
<organism evidence="2 3">
    <name type="scientific">Tagetes erecta</name>
    <name type="common">African marigold</name>
    <dbReference type="NCBI Taxonomy" id="13708"/>
    <lineage>
        <taxon>Eukaryota</taxon>
        <taxon>Viridiplantae</taxon>
        <taxon>Streptophyta</taxon>
        <taxon>Embryophyta</taxon>
        <taxon>Tracheophyta</taxon>
        <taxon>Spermatophyta</taxon>
        <taxon>Magnoliopsida</taxon>
        <taxon>eudicotyledons</taxon>
        <taxon>Gunneridae</taxon>
        <taxon>Pentapetalae</taxon>
        <taxon>asterids</taxon>
        <taxon>campanulids</taxon>
        <taxon>Asterales</taxon>
        <taxon>Asteraceae</taxon>
        <taxon>Asteroideae</taxon>
        <taxon>Heliantheae alliance</taxon>
        <taxon>Tageteae</taxon>
        <taxon>Tagetes</taxon>
    </lineage>
</organism>
<evidence type="ECO:0000256" key="1">
    <source>
        <dbReference type="SAM" id="MobiDB-lite"/>
    </source>
</evidence>
<name>A0AAD8LEV9_TARER</name>
<proteinExistence type="predicted"/>